<dbReference type="EMBL" id="BNJJ01000022">
    <property type="protein sequence ID" value="GHO88159.1"/>
    <property type="molecule type" value="Genomic_DNA"/>
</dbReference>
<dbReference type="PANTHER" id="PTHR37423:SF2">
    <property type="entry name" value="MEMBRANE-BOUND LYTIC MUREIN TRANSGLYCOSYLASE C"/>
    <property type="match status" value="1"/>
</dbReference>
<evidence type="ECO:0000259" key="1">
    <source>
        <dbReference type="Pfam" id="PF01464"/>
    </source>
</evidence>
<dbReference type="InterPro" id="IPR008258">
    <property type="entry name" value="Transglycosylase_SLT_dom_1"/>
</dbReference>
<organism evidence="2 3">
    <name type="scientific">Dictyobacter formicarum</name>
    <dbReference type="NCBI Taxonomy" id="2778368"/>
    <lineage>
        <taxon>Bacteria</taxon>
        <taxon>Bacillati</taxon>
        <taxon>Chloroflexota</taxon>
        <taxon>Ktedonobacteria</taxon>
        <taxon>Ktedonobacterales</taxon>
        <taxon>Dictyobacteraceae</taxon>
        <taxon>Dictyobacter</taxon>
    </lineage>
</organism>
<reference evidence="2 3" key="1">
    <citation type="journal article" date="2021" name="Int. J. Syst. Evol. Microbiol.">
        <title>Reticulibacter mediterranei gen. nov., sp. nov., within the new family Reticulibacteraceae fam. nov., and Ktedonospora formicarum gen. nov., sp. nov., Ktedonobacter robiniae sp. nov., Dictyobacter formicarum sp. nov. and Dictyobacter arantiisoli sp. nov., belonging to the class Ktedonobacteria.</title>
        <authorList>
            <person name="Yabe S."/>
            <person name="Zheng Y."/>
            <person name="Wang C.M."/>
            <person name="Sakai Y."/>
            <person name="Abe K."/>
            <person name="Yokota A."/>
            <person name="Donadio S."/>
            <person name="Cavaletti L."/>
            <person name="Monciardini P."/>
        </authorList>
    </citation>
    <scope>NUCLEOTIDE SEQUENCE [LARGE SCALE GENOMIC DNA]</scope>
    <source>
        <strain evidence="2 3">SOSP1-9</strain>
    </source>
</reference>
<gene>
    <name evidence="2" type="ORF">KSZ_61650</name>
</gene>
<dbReference type="SUPFAM" id="SSF53955">
    <property type="entry name" value="Lysozyme-like"/>
    <property type="match status" value="1"/>
</dbReference>
<dbReference type="Proteomes" id="UP000635565">
    <property type="component" value="Unassembled WGS sequence"/>
</dbReference>
<accession>A0ABQ3VR20</accession>
<protein>
    <recommendedName>
        <fullName evidence="1">Transglycosylase SLT domain-containing protein</fullName>
    </recommendedName>
</protein>
<evidence type="ECO:0000313" key="3">
    <source>
        <dbReference type="Proteomes" id="UP000635565"/>
    </source>
</evidence>
<proteinExistence type="predicted"/>
<keyword evidence="3" id="KW-1185">Reference proteome</keyword>
<dbReference type="RefSeq" id="WP_201365776.1">
    <property type="nucleotide sequence ID" value="NZ_BNJJ01000022.1"/>
</dbReference>
<dbReference type="CDD" id="cd00254">
    <property type="entry name" value="LT-like"/>
    <property type="match status" value="1"/>
</dbReference>
<dbReference type="Pfam" id="PF01464">
    <property type="entry name" value="SLT"/>
    <property type="match status" value="1"/>
</dbReference>
<name>A0ABQ3VR20_9CHLR</name>
<dbReference type="PANTHER" id="PTHR37423">
    <property type="entry name" value="SOLUBLE LYTIC MUREIN TRANSGLYCOSYLASE-RELATED"/>
    <property type="match status" value="1"/>
</dbReference>
<dbReference type="Gene3D" id="1.10.530.10">
    <property type="match status" value="1"/>
</dbReference>
<sequence>MAQANAVGSTATLAVYPNYAIQSWGPATIGGIAYGGETVLGYLHAMTSELASPGGSQGQGLPSGLSFSMPYVQDAWNDATSAGIAPRLFVKQIQRESNFNPAAVSPAGAIGIAQFMPATAAGLGFDPHDPQVSLRQAAFVMAQKVTLYHGDYSQALAAYNAGDGAVASARTRCGMAWLSCLPRETQDYVAAILS</sequence>
<evidence type="ECO:0000313" key="2">
    <source>
        <dbReference type="EMBL" id="GHO88159.1"/>
    </source>
</evidence>
<dbReference type="InterPro" id="IPR023346">
    <property type="entry name" value="Lysozyme-like_dom_sf"/>
</dbReference>
<comment type="caution">
    <text evidence="2">The sequence shown here is derived from an EMBL/GenBank/DDBJ whole genome shotgun (WGS) entry which is preliminary data.</text>
</comment>
<feature type="domain" description="Transglycosylase SLT" evidence="1">
    <location>
        <begin position="80"/>
        <end position="170"/>
    </location>
</feature>